<keyword evidence="9" id="KW-0520">NAD</keyword>
<evidence type="ECO:0000256" key="8">
    <source>
        <dbReference type="ARBA" id="ARBA00049551"/>
    </source>
</evidence>
<sequence>MSLFMSVFVFWLVASVMMGVCFMLSMMGQWSREKVSPYECGFDPILSARSSFSLRFFLLGVLFLVFDVEVVMVVPLLFVLYGGAEVVGVVCLVGFLHVLTIGCLYERRDGSMDWVSEL</sequence>
<gene>
    <name evidence="10" type="primary">ND3</name>
</gene>
<keyword evidence="7 9" id="KW-0472">Membrane</keyword>
<dbReference type="InterPro" id="IPR038430">
    <property type="entry name" value="NDAH_ubi_oxred_su3_sf"/>
</dbReference>
<dbReference type="Gene3D" id="1.20.58.1610">
    <property type="entry name" value="NADH:ubiquinone/plastoquinone oxidoreductase, chain 3"/>
    <property type="match status" value="1"/>
</dbReference>
<keyword evidence="9" id="KW-0679">Respiratory chain</keyword>
<feature type="transmembrane region" description="Helical" evidence="9">
    <location>
        <begin position="86"/>
        <end position="105"/>
    </location>
</feature>
<comment type="subcellular location">
    <subcellularLocation>
        <location evidence="1">Membrane</location>
    </subcellularLocation>
    <subcellularLocation>
        <location evidence="9">Mitochondrion membrane</location>
        <topology evidence="9">Multi-pass membrane protein</topology>
    </subcellularLocation>
</comment>
<keyword evidence="4 9" id="KW-0813">Transport</keyword>
<evidence type="ECO:0000256" key="3">
    <source>
        <dbReference type="ARBA" id="ARBA00021007"/>
    </source>
</evidence>
<dbReference type="Pfam" id="PF00507">
    <property type="entry name" value="Oxidored_q4"/>
    <property type="match status" value="1"/>
</dbReference>
<accession>A0A1B4WR40</accession>
<feature type="transmembrane region" description="Helical" evidence="9">
    <location>
        <begin position="6"/>
        <end position="24"/>
    </location>
</feature>
<dbReference type="InterPro" id="IPR000440">
    <property type="entry name" value="NADH_UbQ/plastoQ_OxRdtase_su3"/>
</dbReference>
<comment type="similarity">
    <text evidence="2 9">Belongs to the complex I subunit 3 family.</text>
</comment>
<dbReference type="GO" id="GO:0008137">
    <property type="term" value="F:NADH dehydrogenase (ubiquinone) activity"/>
    <property type="evidence" value="ECO:0007669"/>
    <property type="project" value="UniProtKB-UniRule"/>
</dbReference>
<organism evidence="10">
    <name type="scientific">Bathymodiolus japonicus</name>
    <dbReference type="NCBI Taxonomy" id="220391"/>
    <lineage>
        <taxon>Eukaryota</taxon>
        <taxon>Metazoa</taxon>
        <taxon>Spiralia</taxon>
        <taxon>Lophotrochozoa</taxon>
        <taxon>Mollusca</taxon>
        <taxon>Bivalvia</taxon>
        <taxon>Autobranchia</taxon>
        <taxon>Pteriomorphia</taxon>
        <taxon>Mytilida</taxon>
        <taxon>Mytiloidea</taxon>
        <taxon>Mytilidae</taxon>
        <taxon>Bathymodiolinae</taxon>
        <taxon>Bathymodiolus</taxon>
    </lineage>
</organism>
<proteinExistence type="inferred from homology"/>
<dbReference type="EMBL" id="AP014560">
    <property type="protein sequence ID" value="BAV25036.1"/>
    <property type="molecule type" value="Genomic_DNA"/>
</dbReference>
<name>A0A1B4WR40_9BIVA</name>
<keyword evidence="9" id="KW-0249">Electron transport</keyword>
<keyword evidence="9 10" id="KW-0496">Mitochondrion</keyword>
<keyword evidence="9" id="KW-0830">Ubiquinone</keyword>
<dbReference type="GO" id="GO:0031966">
    <property type="term" value="C:mitochondrial membrane"/>
    <property type="evidence" value="ECO:0007669"/>
    <property type="project" value="UniProtKB-SubCell"/>
</dbReference>
<keyword evidence="5 9" id="KW-0812">Transmembrane</keyword>
<geneLocation type="mitochondrion" evidence="10"/>
<keyword evidence="9" id="KW-1278">Translocase</keyword>
<evidence type="ECO:0000313" key="10">
    <source>
        <dbReference type="EMBL" id="BAV25036.1"/>
    </source>
</evidence>
<evidence type="ECO:0000256" key="1">
    <source>
        <dbReference type="ARBA" id="ARBA00004370"/>
    </source>
</evidence>
<evidence type="ECO:0000256" key="4">
    <source>
        <dbReference type="ARBA" id="ARBA00022448"/>
    </source>
</evidence>
<protein>
    <recommendedName>
        <fullName evidence="3 9">NADH-ubiquinone oxidoreductase chain 3</fullName>
        <ecNumber evidence="9">7.1.1.2</ecNumber>
    </recommendedName>
</protein>
<dbReference type="PANTHER" id="PTHR11058:SF9">
    <property type="entry name" value="NADH-UBIQUINONE OXIDOREDUCTASE CHAIN 3"/>
    <property type="match status" value="1"/>
</dbReference>
<dbReference type="AlphaFoldDB" id="A0A1B4WR40"/>
<reference evidence="10" key="1">
    <citation type="journal article" date="2017" name="Mar. Genomics">
        <title>Updated mitochondrial phylogeny of Pteriomorph and Heterodont Bivalvia, including deep-sea chemosymbiotic Bathymodiolus mussels, vesicomyid clams and the thyasirid clam Conchocele cf. bisecta.</title>
        <authorList>
            <person name="Ozawa G."/>
            <person name="Shimamura S."/>
            <person name="Takaki Y."/>
            <person name="Yokobori S."/>
            <person name="Ohara Y."/>
            <person name="Takishita K."/>
            <person name="Maruyama T."/>
            <person name="Fujikura K."/>
            <person name="Yoshida T."/>
        </authorList>
    </citation>
    <scope>NUCLEOTIDE SEQUENCE</scope>
</reference>
<feature type="transmembrane region" description="Helical" evidence="9">
    <location>
        <begin position="56"/>
        <end position="80"/>
    </location>
</feature>
<comment type="catalytic activity">
    <reaction evidence="8 9">
        <text>a ubiquinone + NADH + 5 H(+)(in) = a ubiquinol + NAD(+) + 4 H(+)(out)</text>
        <dbReference type="Rhea" id="RHEA:29091"/>
        <dbReference type="Rhea" id="RHEA-COMP:9565"/>
        <dbReference type="Rhea" id="RHEA-COMP:9566"/>
        <dbReference type="ChEBI" id="CHEBI:15378"/>
        <dbReference type="ChEBI" id="CHEBI:16389"/>
        <dbReference type="ChEBI" id="CHEBI:17976"/>
        <dbReference type="ChEBI" id="CHEBI:57540"/>
        <dbReference type="ChEBI" id="CHEBI:57945"/>
        <dbReference type="EC" id="7.1.1.2"/>
    </reaction>
</comment>
<keyword evidence="6 9" id="KW-1133">Transmembrane helix</keyword>
<dbReference type="PANTHER" id="PTHR11058">
    <property type="entry name" value="NADH-UBIQUINONE OXIDOREDUCTASE CHAIN 3"/>
    <property type="match status" value="1"/>
</dbReference>
<evidence type="ECO:0000256" key="2">
    <source>
        <dbReference type="ARBA" id="ARBA00008472"/>
    </source>
</evidence>
<evidence type="ECO:0000256" key="9">
    <source>
        <dbReference type="RuleBase" id="RU003640"/>
    </source>
</evidence>
<evidence type="ECO:0000256" key="7">
    <source>
        <dbReference type="ARBA" id="ARBA00023136"/>
    </source>
</evidence>
<evidence type="ECO:0000256" key="6">
    <source>
        <dbReference type="ARBA" id="ARBA00022989"/>
    </source>
</evidence>
<evidence type="ECO:0000256" key="5">
    <source>
        <dbReference type="ARBA" id="ARBA00022692"/>
    </source>
</evidence>
<dbReference type="GO" id="GO:0030964">
    <property type="term" value="C:NADH dehydrogenase complex"/>
    <property type="evidence" value="ECO:0007669"/>
    <property type="project" value="TreeGrafter"/>
</dbReference>
<dbReference type="EC" id="7.1.1.2" evidence="9"/>
<comment type="function">
    <text evidence="9">Core subunit of the mitochondrial membrane respiratory chain NADH dehydrogenase (Complex I) which catalyzes electron transfer from NADH through the respiratory chain, using ubiquinone as an electron acceptor. Essential for the catalytic activity of complex I.</text>
</comment>